<dbReference type="HOGENOM" id="CLU_1433656_0_0_0"/>
<gene>
    <name evidence="2" type="ordered locus">Sthe_1479</name>
</gene>
<dbReference type="EMBL" id="CP001823">
    <property type="protein sequence ID" value="ACZ38914.1"/>
    <property type="molecule type" value="Genomic_DNA"/>
</dbReference>
<dbReference type="KEGG" id="sti:Sthe_1479"/>
<protein>
    <submittedName>
        <fullName evidence="2">Uncharacterized protein</fullName>
    </submittedName>
</protein>
<feature type="coiled-coil region" evidence="1">
    <location>
        <begin position="3"/>
        <end position="56"/>
    </location>
</feature>
<dbReference type="InParanoid" id="D1C3U7"/>
<sequence>MDLDTLVEQAKELRATYQTKANEIRRDRDLTPEAQRRQLKQLHEAHAEAMAALRRQADAAIQAARQRLRRAAFGADPGQVDSYRGAIQIAERAADQNELQRTLRRAEDTGDEVLAKAAALIAAERGYRAVLDAYLTTRPQMAQAVGELADFEERVGDPGWRFALRSNFAAAPRPVELDQPAPVVEMRPA</sequence>
<keyword evidence="3" id="KW-1185">Reference proteome</keyword>
<keyword evidence="1" id="KW-0175">Coiled coil</keyword>
<reference evidence="3" key="1">
    <citation type="submission" date="2009-11" db="EMBL/GenBank/DDBJ databases">
        <title>The complete chromosome 1 of Sphaerobacter thermophilus DSM 20745.</title>
        <authorList>
            <person name="Lucas S."/>
            <person name="Copeland A."/>
            <person name="Lapidus A."/>
            <person name="Glavina del Rio T."/>
            <person name="Dalin E."/>
            <person name="Tice H."/>
            <person name="Bruce D."/>
            <person name="Goodwin L."/>
            <person name="Pitluck S."/>
            <person name="Kyrpides N."/>
            <person name="Mavromatis K."/>
            <person name="Ivanova N."/>
            <person name="Mikhailova N."/>
            <person name="LaButti K.M."/>
            <person name="Clum A."/>
            <person name="Sun H.I."/>
            <person name="Brettin T."/>
            <person name="Detter J.C."/>
            <person name="Han C."/>
            <person name="Larimer F."/>
            <person name="Land M."/>
            <person name="Hauser L."/>
            <person name="Markowitz V."/>
            <person name="Cheng J.F."/>
            <person name="Hugenholtz P."/>
            <person name="Woyke T."/>
            <person name="Wu D."/>
            <person name="Steenblock K."/>
            <person name="Schneider S."/>
            <person name="Pukall R."/>
            <person name="Goeker M."/>
            <person name="Klenk H.P."/>
            <person name="Eisen J.A."/>
        </authorList>
    </citation>
    <scope>NUCLEOTIDE SEQUENCE [LARGE SCALE GENOMIC DNA]</scope>
    <source>
        <strain evidence="3">ATCC 49802 / DSM 20745 / S 6022</strain>
    </source>
</reference>
<dbReference type="Proteomes" id="UP000002027">
    <property type="component" value="Chromosome 1"/>
</dbReference>
<evidence type="ECO:0000313" key="3">
    <source>
        <dbReference type="Proteomes" id="UP000002027"/>
    </source>
</evidence>
<dbReference type="STRING" id="479434.Sthe_1479"/>
<organism evidence="2 3">
    <name type="scientific">Sphaerobacter thermophilus (strain ATCC 49802 / DSM 20745 / KCCM 41009 / NCIMB 13125 / S 6022)</name>
    <dbReference type="NCBI Taxonomy" id="479434"/>
    <lineage>
        <taxon>Bacteria</taxon>
        <taxon>Pseudomonadati</taxon>
        <taxon>Thermomicrobiota</taxon>
        <taxon>Thermomicrobia</taxon>
        <taxon>Sphaerobacterales</taxon>
        <taxon>Sphaerobacterineae</taxon>
        <taxon>Sphaerobacteraceae</taxon>
        <taxon>Sphaerobacter</taxon>
    </lineage>
</organism>
<dbReference type="AlphaFoldDB" id="D1C3U7"/>
<dbReference type="RefSeq" id="WP_012871961.1">
    <property type="nucleotide sequence ID" value="NC_013523.1"/>
</dbReference>
<accession>D1C3U7</accession>
<reference evidence="2 3" key="2">
    <citation type="journal article" date="2010" name="Stand. Genomic Sci.">
        <title>Complete genome sequence of Desulfohalobium retbaense type strain (HR(100)).</title>
        <authorList>
            <person name="Spring S."/>
            <person name="Nolan M."/>
            <person name="Lapidus A."/>
            <person name="Glavina Del Rio T."/>
            <person name="Copeland A."/>
            <person name="Tice H."/>
            <person name="Cheng J.F."/>
            <person name="Lucas S."/>
            <person name="Land M."/>
            <person name="Chen F."/>
            <person name="Bruce D."/>
            <person name="Goodwin L."/>
            <person name="Pitluck S."/>
            <person name="Ivanova N."/>
            <person name="Mavromatis K."/>
            <person name="Mikhailova N."/>
            <person name="Pati A."/>
            <person name="Chen A."/>
            <person name="Palaniappan K."/>
            <person name="Hauser L."/>
            <person name="Chang Y.J."/>
            <person name="Jeffries C.D."/>
            <person name="Munk C."/>
            <person name="Kiss H."/>
            <person name="Chain P."/>
            <person name="Han C."/>
            <person name="Brettin T."/>
            <person name="Detter J.C."/>
            <person name="Schuler E."/>
            <person name="Goker M."/>
            <person name="Rohde M."/>
            <person name="Bristow J."/>
            <person name="Eisen J.A."/>
            <person name="Markowitz V."/>
            <person name="Hugenholtz P."/>
            <person name="Kyrpides N.C."/>
            <person name="Klenk H.P."/>
        </authorList>
    </citation>
    <scope>NUCLEOTIDE SEQUENCE [LARGE SCALE GENOMIC DNA]</scope>
    <source>
        <strain evidence="3">ATCC 49802 / DSM 20745 / S 6022</strain>
    </source>
</reference>
<name>D1C3U7_SPHTD</name>
<proteinExistence type="predicted"/>
<evidence type="ECO:0000313" key="2">
    <source>
        <dbReference type="EMBL" id="ACZ38914.1"/>
    </source>
</evidence>
<evidence type="ECO:0000256" key="1">
    <source>
        <dbReference type="SAM" id="Coils"/>
    </source>
</evidence>
<dbReference type="eggNOG" id="ENOG502ZF2M">
    <property type="taxonomic scope" value="Bacteria"/>
</dbReference>